<dbReference type="Proteomes" id="UP000179145">
    <property type="component" value="Plasmid pKB14400_1"/>
</dbReference>
<evidence type="ECO:0000313" key="3">
    <source>
        <dbReference type="EMBL" id="AOX18573.1"/>
    </source>
</evidence>
<keyword evidence="1" id="KW-0812">Transmembrane</keyword>
<dbReference type="EMBL" id="CP014675">
    <property type="protein sequence ID" value="AOX18573.1"/>
    <property type="molecule type" value="Genomic_DNA"/>
</dbReference>
<keyword evidence="1" id="KW-1133">Transmembrane helix</keyword>
<gene>
    <name evidence="3" type="ORF">A0U89_14895</name>
</gene>
<name>A0A1D8UY30_9PROT</name>
<evidence type="ECO:0000256" key="1">
    <source>
        <dbReference type="SAM" id="Phobius"/>
    </source>
</evidence>
<geneLocation type="plasmid" evidence="4">
    <name>pkb14400_1</name>
</geneLocation>
<dbReference type="RefSeq" id="WP_070404037.1">
    <property type="nucleotide sequence ID" value="NZ_CP014675.1"/>
</dbReference>
<reference evidence="3 4" key="1">
    <citation type="journal article" date="2016" name="Microb. Cell Fact.">
        <title>Dissection of exopolysaccharide biosynthesis in Kozakia baliensis.</title>
        <authorList>
            <person name="Brandt J.U."/>
            <person name="Jakob F."/>
            <person name="Behr J."/>
            <person name="Geissler A.J."/>
            <person name="Vogel R.F."/>
        </authorList>
    </citation>
    <scope>NUCLEOTIDE SEQUENCE [LARGE SCALE GENOMIC DNA]</scope>
    <source>
        <strain evidence="3 4">DSM 14400</strain>
        <plasmid evidence="4">Plasmid pkb14400_1</plasmid>
    </source>
</reference>
<dbReference type="InterPro" id="IPR024402">
    <property type="entry name" value="DUF2726"/>
</dbReference>
<feature type="domain" description="DUF2726" evidence="2">
    <location>
        <begin position="38"/>
        <end position="143"/>
    </location>
</feature>
<keyword evidence="1" id="KW-0472">Membrane</keyword>
<dbReference type="OrthoDB" id="7283979at2"/>
<dbReference type="AlphaFoldDB" id="A0A1D8UY30"/>
<accession>A0A1D8UY30</accession>
<dbReference type="Pfam" id="PF10881">
    <property type="entry name" value="DUF2726"/>
    <property type="match status" value="1"/>
</dbReference>
<organism evidence="3 4">
    <name type="scientific">Kozakia baliensis</name>
    <dbReference type="NCBI Taxonomy" id="153496"/>
    <lineage>
        <taxon>Bacteria</taxon>
        <taxon>Pseudomonadati</taxon>
        <taxon>Pseudomonadota</taxon>
        <taxon>Alphaproteobacteria</taxon>
        <taxon>Acetobacterales</taxon>
        <taxon>Acetobacteraceae</taxon>
        <taxon>Kozakia</taxon>
    </lineage>
</organism>
<evidence type="ECO:0000313" key="4">
    <source>
        <dbReference type="Proteomes" id="UP000179145"/>
    </source>
</evidence>
<feature type="transmembrane region" description="Helical" evidence="1">
    <location>
        <begin position="126"/>
        <end position="145"/>
    </location>
</feature>
<keyword evidence="4" id="KW-1185">Reference proteome</keyword>
<feature type="transmembrane region" description="Helical" evidence="1">
    <location>
        <begin position="6"/>
        <end position="26"/>
    </location>
</feature>
<proteinExistence type="predicted"/>
<evidence type="ECO:0000259" key="2">
    <source>
        <dbReference type="Pfam" id="PF10881"/>
    </source>
</evidence>
<dbReference type="KEGG" id="kba:A0U89_14895"/>
<protein>
    <recommendedName>
        <fullName evidence="2">DUF2726 domain-containing protein</fullName>
    </recommendedName>
</protein>
<sequence length="155" mass="17520">MHYLTGGLPLIAVLVALFAVTAFLLSRKAAESACYRARPLLSEWERRVLSELRHQLPAHLHLCPQVRLGDAFRTTGGGKERQSAFWRIASKSADFMLVDLRNGHILLGIELNDRTHRRPDRQRRDALVALAFEQAGIPLLCVSPFQPIDITPYLR</sequence>
<keyword evidence="3" id="KW-0614">Plasmid</keyword>